<name>A0A939DGN3_9GAMM</name>
<feature type="domain" description="Aminoglycoside phosphotransferase" evidence="3">
    <location>
        <begin position="35"/>
        <end position="259"/>
    </location>
</feature>
<keyword evidence="5" id="KW-1185">Reference proteome</keyword>
<reference evidence="4" key="1">
    <citation type="submission" date="2021-02" db="EMBL/GenBank/DDBJ databases">
        <title>PHA producing bacteria isolated from coastal sediment in Guangdong, Shenzhen.</title>
        <authorList>
            <person name="Zheng W."/>
            <person name="Yu S."/>
            <person name="Huang Y."/>
        </authorList>
    </citation>
    <scope>NUCLEOTIDE SEQUENCE</scope>
    <source>
        <strain evidence="4">TN14-10</strain>
    </source>
</reference>
<dbReference type="Gene3D" id="3.90.1200.10">
    <property type="match status" value="1"/>
</dbReference>
<dbReference type="Pfam" id="PF01636">
    <property type="entry name" value="APH"/>
    <property type="match status" value="1"/>
</dbReference>
<sequence>MSAPPSQAPKPRAVPPDLLPWAVAQLAEPDPGAKLVPVAGDASNRRYFRLRVRRGSVIVLEAPPATEKNTAFLAVQRALEAGGVRVPRVLAADLDRGYLLLEDLGDRLLLPELDTRTADGWYAAALDVMARLARVSPQAARVPDYDAGLLEEELGRLPEWFLQRLLGLELTGADRALLESVSEVLVGNALEQPRVLVHRDFHSRNLMPQADGALAVIDFQDTVYGPVTYDLVSLLRDCYIRWPVARVEGWALRYRAQLQDAGLMAPVSEARFLCWFDLMGLQRHLKVLGTFARLSLRDGKADYLGDLPLVMAYVEEVVERRAGEVPALAALGDWWRERVRPRLAQQAWATRS</sequence>
<dbReference type="Proteomes" id="UP000664303">
    <property type="component" value="Unassembled WGS sequence"/>
</dbReference>
<protein>
    <submittedName>
        <fullName evidence="4">Phosphotransferase</fullName>
    </submittedName>
</protein>
<comment type="caution">
    <text evidence="4">The sequence shown here is derived from an EMBL/GenBank/DDBJ whole genome shotgun (WGS) entry which is preliminary data.</text>
</comment>
<dbReference type="Gene3D" id="3.30.200.20">
    <property type="entry name" value="Phosphorylase Kinase, domain 1"/>
    <property type="match status" value="1"/>
</dbReference>
<dbReference type="SUPFAM" id="SSF56112">
    <property type="entry name" value="Protein kinase-like (PK-like)"/>
    <property type="match status" value="1"/>
</dbReference>
<dbReference type="PANTHER" id="PTHR33540">
    <property type="entry name" value="TRNA THREONYLCARBAMOYLADENOSINE BIOSYNTHESIS PROTEIN TSAE"/>
    <property type="match status" value="1"/>
</dbReference>
<organism evidence="4 5">
    <name type="scientific">Parahaliea mediterranea</name>
    <dbReference type="NCBI Taxonomy" id="651086"/>
    <lineage>
        <taxon>Bacteria</taxon>
        <taxon>Pseudomonadati</taxon>
        <taxon>Pseudomonadota</taxon>
        <taxon>Gammaproteobacteria</taxon>
        <taxon>Cellvibrionales</taxon>
        <taxon>Halieaceae</taxon>
        <taxon>Parahaliea</taxon>
    </lineage>
</organism>
<dbReference type="GO" id="GO:0005524">
    <property type="term" value="F:ATP binding"/>
    <property type="evidence" value="ECO:0007669"/>
    <property type="project" value="UniProtKB-KW"/>
</dbReference>
<evidence type="ECO:0000313" key="5">
    <source>
        <dbReference type="Proteomes" id="UP000664303"/>
    </source>
</evidence>
<dbReference type="EMBL" id="JAFKCZ010000010">
    <property type="protein sequence ID" value="MBN7797770.1"/>
    <property type="molecule type" value="Genomic_DNA"/>
</dbReference>
<accession>A0A939DGN3</accession>
<evidence type="ECO:0000256" key="1">
    <source>
        <dbReference type="ARBA" id="ARBA00022741"/>
    </source>
</evidence>
<evidence type="ECO:0000259" key="3">
    <source>
        <dbReference type="Pfam" id="PF01636"/>
    </source>
</evidence>
<gene>
    <name evidence="4" type="ORF">JYP50_14260</name>
</gene>
<keyword evidence="2" id="KW-0067">ATP-binding</keyword>
<dbReference type="InterPro" id="IPR011009">
    <property type="entry name" value="Kinase-like_dom_sf"/>
</dbReference>
<keyword evidence="1" id="KW-0547">Nucleotide-binding</keyword>
<proteinExistence type="predicted"/>
<dbReference type="RefSeq" id="WP_206561222.1">
    <property type="nucleotide sequence ID" value="NZ_JAFKCZ010000010.1"/>
</dbReference>
<dbReference type="AlphaFoldDB" id="A0A939DGN3"/>
<evidence type="ECO:0000313" key="4">
    <source>
        <dbReference type="EMBL" id="MBN7797770.1"/>
    </source>
</evidence>
<dbReference type="InterPro" id="IPR002575">
    <property type="entry name" value="Aminoglycoside_PTrfase"/>
</dbReference>
<evidence type="ECO:0000256" key="2">
    <source>
        <dbReference type="ARBA" id="ARBA00022840"/>
    </source>
</evidence>
<dbReference type="PANTHER" id="PTHR33540:SF1">
    <property type="entry name" value="N-ACETYLMURAMATE_N-ACETYLGLUCOSAMINE KINASE"/>
    <property type="match status" value="1"/>
</dbReference>